<feature type="transmembrane region" description="Helical" evidence="1">
    <location>
        <begin position="455"/>
        <end position="476"/>
    </location>
</feature>
<dbReference type="AlphaFoldDB" id="A0A6H5HNH4"/>
<reference evidence="2 3" key="1">
    <citation type="submission" date="2020-02" db="EMBL/GenBank/DDBJ databases">
        <authorList>
            <person name="Ferguson B K."/>
        </authorList>
    </citation>
    <scope>NUCLEOTIDE SEQUENCE [LARGE SCALE GENOMIC DNA]</scope>
</reference>
<evidence type="ECO:0008006" key="4">
    <source>
        <dbReference type="Google" id="ProtNLM"/>
    </source>
</evidence>
<dbReference type="InterPro" id="IPR029058">
    <property type="entry name" value="AB_hydrolase_fold"/>
</dbReference>
<dbReference type="EMBL" id="CADCXU010033962">
    <property type="protein sequence ID" value="CAB0019457.1"/>
    <property type="molecule type" value="Genomic_DNA"/>
</dbReference>
<keyword evidence="1" id="KW-1133">Transmembrane helix</keyword>
<keyword evidence="1" id="KW-0472">Membrane</keyword>
<evidence type="ECO:0000313" key="2">
    <source>
        <dbReference type="EMBL" id="CAB0019457.1"/>
    </source>
</evidence>
<dbReference type="OrthoDB" id="6575456at2759"/>
<feature type="non-terminal residue" evidence="2">
    <location>
        <position position="740"/>
    </location>
</feature>
<feature type="transmembrane region" description="Helical" evidence="1">
    <location>
        <begin position="402"/>
        <end position="424"/>
    </location>
</feature>
<keyword evidence="1" id="KW-0812">Transmembrane</keyword>
<name>A0A6H5HNH4_9HEMI</name>
<feature type="non-terminal residue" evidence="2">
    <location>
        <position position="1"/>
    </location>
</feature>
<keyword evidence="3" id="KW-1185">Reference proteome</keyword>
<evidence type="ECO:0000313" key="3">
    <source>
        <dbReference type="Proteomes" id="UP000479000"/>
    </source>
</evidence>
<dbReference type="Gene3D" id="3.40.50.1820">
    <property type="entry name" value="alpha/beta hydrolase"/>
    <property type="match status" value="1"/>
</dbReference>
<proteinExistence type="predicted"/>
<protein>
    <recommendedName>
        <fullName evidence="4">Gustatory receptor</fullName>
    </recommendedName>
</protein>
<feature type="transmembrane region" description="Helical" evidence="1">
    <location>
        <begin position="375"/>
        <end position="396"/>
    </location>
</feature>
<sequence length="740" mass="83387">PVPTWFDVSGYAMEAEENEAELRVATRDLLQIIDKLGAEGIPRNRIVIGESFLAYGMVTTSWFDGIRNGRKLEDVKVNYEEANAAAAYVVSIIDEIEASGIPRNRIFIGQGGDQDQTRMWKPEGGPGFPAWVSARNRSKFRKNSIGELRLLGPVAILRSRRSRFSKVPPQGGLLDRAARITNNLQCHCHWCPNASLQHCSSAVICFYCLEMTYTEIEILKATSSQPTAALVFLHGTGNHNPTLTVTTFWFDAVRTGSDNMDVEGSTKDADEVSAKLEEIVSKIEATGIPRERIAIVATMLSSRLTAITCRTIICLDKMDASVLRAACFRQQRTPAMALNTPKSKFSRNLAIKNLLCLARFDAIPLSFSAILDSPFAHLGMVIIGISNLFVFISYLGTNEEEIQISLLLHSFPPIHGLCFLFSVVRHRRMIDRNLNEIVSIGECLKLDQEFRSIKLLIKFSSGLLTALAVCVIAIFFSSTGLAMATIQVLWLIYFIYIHWGSVLFIIYISVGGQCLRHMSRTFAGMAGHEDIPKNVTQFVKKYDQIMEISQFINDYYGIGGQCLRHMRKTFARMPGREDITKNVAQFVKKYDQIMEISQFVNDYYGPRNLCSLTFALNTLIFQSYFLITNHMSPLKKTDNCLSPYRTTDRHDVQTADRLDRPILCQAAIFIFVIRIPMDALGYGRHWSDKLFHSHDVHQRNEPLRTQIGRYIIFIYTPTWPQLVVFGEISSGIFPAPCGQS</sequence>
<evidence type="ECO:0000256" key="1">
    <source>
        <dbReference type="SAM" id="Phobius"/>
    </source>
</evidence>
<gene>
    <name evidence="2" type="ORF">NTEN_LOCUS23169</name>
</gene>
<dbReference type="Proteomes" id="UP000479000">
    <property type="component" value="Unassembled WGS sequence"/>
</dbReference>
<accession>A0A6H5HNH4</accession>
<feature type="transmembrane region" description="Helical" evidence="1">
    <location>
        <begin position="488"/>
        <end position="510"/>
    </location>
</feature>
<organism evidence="2 3">
    <name type="scientific">Nesidiocoris tenuis</name>
    <dbReference type="NCBI Taxonomy" id="355587"/>
    <lineage>
        <taxon>Eukaryota</taxon>
        <taxon>Metazoa</taxon>
        <taxon>Ecdysozoa</taxon>
        <taxon>Arthropoda</taxon>
        <taxon>Hexapoda</taxon>
        <taxon>Insecta</taxon>
        <taxon>Pterygota</taxon>
        <taxon>Neoptera</taxon>
        <taxon>Paraneoptera</taxon>
        <taxon>Hemiptera</taxon>
        <taxon>Heteroptera</taxon>
        <taxon>Panheteroptera</taxon>
        <taxon>Cimicomorpha</taxon>
        <taxon>Miridae</taxon>
        <taxon>Dicyphina</taxon>
        <taxon>Nesidiocoris</taxon>
    </lineage>
</organism>